<comment type="catalytic activity">
    <reaction evidence="7">
        <text>aldehydo-D-ribose 5-phosphate + D-glyceraldehyde 3-phosphate + L-glutamine = pyridoxal 5'-phosphate + L-glutamate + phosphate + 3 H2O + H(+)</text>
        <dbReference type="Rhea" id="RHEA:31507"/>
        <dbReference type="ChEBI" id="CHEBI:15377"/>
        <dbReference type="ChEBI" id="CHEBI:15378"/>
        <dbReference type="ChEBI" id="CHEBI:29985"/>
        <dbReference type="ChEBI" id="CHEBI:43474"/>
        <dbReference type="ChEBI" id="CHEBI:58273"/>
        <dbReference type="ChEBI" id="CHEBI:58359"/>
        <dbReference type="ChEBI" id="CHEBI:59776"/>
        <dbReference type="ChEBI" id="CHEBI:597326"/>
        <dbReference type="EC" id="4.3.3.6"/>
    </reaction>
</comment>
<dbReference type="InterPro" id="IPR002161">
    <property type="entry name" value="PdxT/SNO"/>
</dbReference>
<comment type="caution">
    <text evidence="10">The sequence shown here is derived from an EMBL/GenBank/DDBJ whole genome shotgun (WGS) entry which is preliminary data.</text>
</comment>
<dbReference type="PANTHER" id="PTHR31559:SF0">
    <property type="entry name" value="PYRIDOXAL 5'-PHOSPHATE SYNTHASE SUBUNIT SNO1-RELATED"/>
    <property type="match status" value="1"/>
</dbReference>
<dbReference type="GO" id="GO:1903600">
    <property type="term" value="C:glutaminase complex"/>
    <property type="evidence" value="ECO:0007669"/>
    <property type="project" value="TreeGrafter"/>
</dbReference>
<sequence length="190" mass="21509">MKIGILAIQGSIVEHKNMLERLGVETVLVKKPEHLEIIDGIILPGGESTTFFTILENRLLFDALREKLVNGLPAMGTCAGLILLSSRIENHPDQKTLKVLDITVSRNAYGRQRESFSTYVKIPVIGDREYECIFIRAPQIVEIGRNVKVHATFNDRPIFVEENNILGLTFHPELTDDPRIHEYFLKRCSG</sequence>
<evidence type="ECO:0000256" key="7">
    <source>
        <dbReference type="HAMAP-Rule" id="MF_01615"/>
    </source>
</evidence>
<evidence type="ECO:0000256" key="3">
    <source>
        <dbReference type="ARBA" id="ARBA00022898"/>
    </source>
</evidence>
<keyword evidence="2 7" id="KW-0378">Hydrolase</keyword>
<dbReference type="PROSITE" id="PS51130">
    <property type="entry name" value="PDXT_SNO_2"/>
    <property type="match status" value="1"/>
</dbReference>
<dbReference type="InterPro" id="IPR029062">
    <property type="entry name" value="Class_I_gatase-like"/>
</dbReference>
<evidence type="ECO:0000256" key="1">
    <source>
        <dbReference type="ARBA" id="ARBA00008345"/>
    </source>
</evidence>
<evidence type="ECO:0000256" key="8">
    <source>
        <dbReference type="PIRSR" id="PIRSR005639-1"/>
    </source>
</evidence>
<feature type="binding site" evidence="7 9">
    <location>
        <position position="106"/>
    </location>
    <ligand>
        <name>L-glutamine</name>
        <dbReference type="ChEBI" id="CHEBI:58359"/>
    </ligand>
</feature>
<dbReference type="PROSITE" id="PS01236">
    <property type="entry name" value="PDXT_SNO_1"/>
    <property type="match status" value="1"/>
</dbReference>
<dbReference type="RefSeq" id="WP_012546890.1">
    <property type="nucleotide sequence ID" value="NZ_VTFL01000004.1"/>
</dbReference>
<dbReference type="GO" id="GO:0006543">
    <property type="term" value="P:L-glutamine catabolic process"/>
    <property type="evidence" value="ECO:0007669"/>
    <property type="project" value="UniProtKB-UniRule"/>
</dbReference>
<dbReference type="EC" id="4.3.3.6" evidence="7"/>
<comment type="pathway">
    <text evidence="7">Cofactor biosynthesis; pyridoxal 5'-phosphate biosynthesis.</text>
</comment>
<keyword evidence="4 7" id="KW-0315">Glutamine amidotransferase</keyword>
<evidence type="ECO:0000313" key="10">
    <source>
        <dbReference type="EMBL" id="HGK23406.1"/>
    </source>
</evidence>
<dbReference type="InterPro" id="IPR021196">
    <property type="entry name" value="PdxT/SNO_CS"/>
</dbReference>
<keyword evidence="5 7" id="KW-0456">Lyase</keyword>
<dbReference type="SMR" id="A0A7V4DYA1"/>
<evidence type="ECO:0000256" key="2">
    <source>
        <dbReference type="ARBA" id="ARBA00022801"/>
    </source>
</evidence>
<evidence type="ECO:0000256" key="5">
    <source>
        <dbReference type="ARBA" id="ARBA00023239"/>
    </source>
</evidence>
<dbReference type="Pfam" id="PF01174">
    <property type="entry name" value="SNO"/>
    <property type="match status" value="1"/>
</dbReference>
<dbReference type="SUPFAM" id="SSF52317">
    <property type="entry name" value="Class I glutamine amidotransferase-like"/>
    <property type="match status" value="1"/>
</dbReference>
<name>A0A7V4DYA1_DICTH</name>
<comment type="catalytic activity">
    <reaction evidence="6 7">
        <text>L-glutamine + H2O = L-glutamate + NH4(+)</text>
        <dbReference type="Rhea" id="RHEA:15889"/>
        <dbReference type="ChEBI" id="CHEBI:15377"/>
        <dbReference type="ChEBI" id="CHEBI:28938"/>
        <dbReference type="ChEBI" id="CHEBI:29985"/>
        <dbReference type="ChEBI" id="CHEBI:58359"/>
        <dbReference type="EC" id="3.5.1.2"/>
    </reaction>
</comment>
<dbReference type="OMA" id="GMIMLAD"/>
<evidence type="ECO:0000256" key="9">
    <source>
        <dbReference type="PIRSR" id="PIRSR005639-2"/>
    </source>
</evidence>
<dbReference type="UniPathway" id="UPA00245"/>
<dbReference type="GO" id="GO:0036381">
    <property type="term" value="F:pyridoxal 5'-phosphate synthase (glutamine hydrolysing) activity"/>
    <property type="evidence" value="ECO:0007669"/>
    <property type="project" value="UniProtKB-UniRule"/>
</dbReference>
<dbReference type="CDD" id="cd01749">
    <property type="entry name" value="GATase1_PB"/>
    <property type="match status" value="1"/>
</dbReference>
<reference evidence="10" key="1">
    <citation type="journal article" date="2020" name="mSystems">
        <title>Genome- and Community-Level Interaction Insights into Carbon Utilization and Element Cycling Functions of Hydrothermarchaeota in Hydrothermal Sediment.</title>
        <authorList>
            <person name="Zhou Z."/>
            <person name="Liu Y."/>
            <person name="Xu W."/>
            <person name="Pan J."/>
            <person name="Luo Z.H."/>
            <person name="Li M."/>
        </authorList>
    </citation>
    <scope>NUCLEOTIDE SEQUENCE [LARGE SCALE GENOMIC DNA]</scope>
    <source>
        <strain evidence="10">SpSt-70</strain>
    </source>
</reference>
<protein>
    <recommendedName>
        <fullName evidence="7">Pyridoxal 5'-phosphate synthase subunit PdxT</fullName>
        <ecNumber evidence="7">4.3.3.6</ecNumber>
    </recommendedName>
    <alternativeName>
        <fullName evidence="7">Pdx2</fullName>
    </alternativeName>
    <alternativeName>
        <fullName evidence="7">Pyridoxal 5'-phosphate synthase glutaminase subunit</fullName>
        <ecNumber evidence="7">3.5.1.2</ecNumber>
    </alternativeName>
</protein>
<comment type="subunit">
    <text evidence="7">In the presence of PdxS, forms a dodecamer of heterodimers. Only shows activity in the heterodimer.</text>
</comment>
<dbReference type="Gene3D" id="3.40.50.880">
    <property type="match status" value="1"/>
</dbReference>
<dbReference type="AlphaFoldDB" id="A0A7V4DYA1"/>
<dbReference type="PROSITE" id="PS51273">
    <property type="entry name" value="GATASE_TYPE_1"/>
    <property type="match status" value="1"/>
</dbReference>
<feature type="active site" description="Charge relay system" evidence="7 8">
    <location>
        <position position="171"/>
    </location>
</feature>
<evidence type="ECO:0000256" key="6">
    <source>
        <dbReference type="ARBA" id="ARBA00049534"/>
    </source>
</evidence>
<proteinExistence type="inferred from homology"/>
<dbReference type="FunFam" id="3.40.50.880:FF:000041">
    <property type="entry name" value="Glutamine amidotransferase subunit pdxT, putative"/>
    <property type="match status" value="1"/>
</dbReference>
<dbReference type="HAMAP" id="MF_01615">
    <property type="entry name" value="PdxT"/>
    <property type="match status" value="1"/>
</dbReference>
<organism evidence="10">
    <name type="scientific">Dictyoglomus thermophilum</name>
    <dbReference type="NCBI Taxonomy" id="14"/>
    <lineage>
        <taxon>Bacteria</taxon>
        <taxon>Pseudomonadati</taxon>
        <taxon>Dictyoglomota</taxon>
        <taxon>Dictyoglomia</taxon>
        <taxon>Dictyoglomales</taxon>
        <taxon>Dictyoglomaceae</taxon>
        <taxon>Dictyoglomus</taxon>
    </lineage>
</organism>
<comment type="function">
    <text evidence="7">Catalyzes the hydrolysis of glutamine to glutamate and ammonia as part of the biosynthesis of pyridoxal 5'-phosphate. The resulting ammonia molecule is channeled to the active site of PdxS.</text>
</comment>
<dbReference type="EMBL" id="DTDV01000007">
    <property type="protein sequence ID" value="HGK23406.1"/>
    <property type="molecule type" value="Genomic_DNA"/>
</dbReference>
<feature type="binding site" evidence="7 9">
    <location>
        <begin position="135"/>
        <end position="136"/>
    </location>
    <ligand>
        <name>L-glutamine</name>
        <dbReference type="ChEBI" id="CHEBI:58359"/>
    </ligand>
</feature>
<comment type="similarity">
    <text evidence="1 7">Belongs to the glutaminase PdxT/SNO family.</text>
</comment>
<dbReference type="NCBIfam" id="TIGR03800">
    <property type="entry name" value="PLP_synth_Pdx2"/>
    <property type="match status" value="1"/>
</dbReference>
<feature type="active site" description="Nucleophile" evidence="7 8">
    <location>
        <position position="78"/>
    </location>
</feature>
<accession>A0A7V4DYA1</accession>
<dbReference type="EC" id="3.5.1.2" evidence="7"/>
<feature type="active site" description="Charge relay system" evidence="7 8">
    <location>
        <position position="173"/>
    </location>
</feature>
<dbReference type="GO" id="GO:0005829">
    <property type="term" value="C:cytosol"/>
    <property type="evidence" value="ECO:0007669"/>
    <property type="project" value="TreeGrafter"/>
</dbReference>
<dbReference type="PANTHER" id="PTHR31559">
    <property type="entry name" value="PYRIDOXAL 5'-PHOSPHATE SYNTHASE SUBUNIT SNO"/>
    <property type="match status" value="1"/>
</dbReference>
<dbReference type="GO" id="GO:0004359">
    <property type="term" value="F:glutaminase activity"/>
    <property type="evidence" value="ECO:0007669"/>
    <property type="project" value="UniProtKB-UniRule"/>
</dbReference>
<gene>
    <name evidence="7 10" type="primary">pdxT</name>
    <name evidence="10" type="ORF">ENU78_02980</name>
</gene>
<keyword evidence="3 7" id="KW-0663">Pyridoxal phosphate</keyword>
<feature type="binding site" evidence="7 9">
    <location>
        <begin position="46"/>
        <end position="48"/>
    </location>
    <ligand>
        <name>L-glutamine</name>
        <dbReference type="ChEBI" id="CHEBI:58359"/>
    </ligand>
</feature>
<dbReference type="GO" id="GO:0042823">
    <property type="term" value="P:pyridoxal phosphate biosynthetic process"/>
    <property type="evidence" value="ECO:0007669"/>
    <property type="project" value="UniProtKB-UniRule"/>
</dbReference>
<evidence type="ECO:0000256" key="4">
    <source>
        <dbReference type="ARBA" id="ARBA00022962"/>
    </source>
</evidence>
<dbReference type="GO" id="GO:0008614">
    <property type="term" value="P:pyridoxine metabolic process"/>
    <property type="evidence" value="ECO:0007669"/>
    <property type="project" value="TreeGrafter"/>
</dbReference>
<dbReference type="PIRSF" id="PIRSF005639">
    <property type="entry name" value="Glut_amidoT_SNO"/>
    <property type="match status" value="1"/>
</dbReference>